<dbReference type="Proteomes" id="UP001529275">
    <property type="component" value="Unassembled WGS sequence"/>
</dbReference>
<feature type="transmembrane region" description="Helical" evidence="1">
    <location>
        <begin position="78"/>
        <end position="98"/>
    </location>
</feature>
<protein>
    <recommendedName>
        <fullName evidence="4">CvpA family protein</fullName>
    </recommendedName>
</protein>
<comment type="caution">
    <text evidence="2">The sequence shown here is derived from an EMBL/GenBank/DDBJ whole genome shotgun (WGS) entry which is preliminary data.</text>
</comment>
<evidence type="ECO:0000313" key="3">
    <source>
        <dbReference type="Proteomes" id="UP001529275"/>
    </source>
</evidence>
<accession>A0ABT7UKD3</accession>
<feature type="transmembrane region" description="Helical" evidence="1">
    <location>
        <begin position="113"/>
        <end position="133"/>
    </location>
</feature>
<sequence>MKKTYSFKPLCLLILIFDLILSISLWRIATMASDVFSLMGSLSSLINWAIFLMVGVLGVIVVTVLLYLYYLKIEKVQGILWDAILHTVFSVFFGFQMIDLGDSLQGLGGNQTFTTIMGILVFASALLHLFIMLRLDQVIHVTVLDAYLPAGKGQTIQSPPPVHQTVTEDTAAPTQEVKTPAEPVITKEKAIAFLKTKNGKMILGAVIVVVLAFVGYKIWDTFFNKTVIDAFANMTVSYDGYDGAGEAYIDESDIDYDMTNAQLAQFVGDISFDIENNGELSNGDKVTVTAVYSKETAKQLKVVLKEESKQFDVSGLIVKYQSASEIDKTLYQKAYDAALQESTNSSYYDTDSKRTFYKSYYIKENTENIEYQRNYLVFVFKETYQGYDYSTHQDVEKTRYMYYYTNFDSSYDSDDEYMGESRLYNDSFDYVENEADVLTSLQKQSIADYGNSKVEEVTIPVS</sequence>
<feature type="transmembrane region" description="Helical" evidence="1">
    <location>
        <begin position="201"/>
        <end position="219"/>
    </location>
</feature>
<feature type="transmembrane region" description="Helical" evidence="1">
    <location>
        <begin position="7"/>
        <end position="28"/>
    </location>
</feature>
<keyword evidence="1" id="KW-0472">Membrane</keyword>
<keyword evidence="3" id="KW-1185">Reference proteome</keyword>
<name>A0ABT7UKD3_9FIRM</name>
<evidence type="ECO:0008006" key="4">
    <source>
        <dbReference type="Google" id="ProtNLM"/>
    </source>
</evidence>
<organism evidence="2 3">
    <name type="scientific">Massilimicrobiota timonensis</name>
    <dbReference type="NCBI Taxonomy" id="1776392"/>
    <lineage>
        <taxon>Bacteria</taxon>
        <taxon>Bacillati</taxon>
        <taxon>Bacillota</taxon>
        <taxon>Erysipelotrichia</taxon>
        <taxon>Erysipelotrichales</taxon>
        <taxon>Erysipelotrichaceae</taxon>
        <taxon>Massilimicrobiota</taxon>
    </lineage>
</organism>
<dbReference type="RefSeq" id="WP_289528101.1">
    <property type="nucleotide sequence ID" value="NZ_JAUDCK010000042.1"/>
</dbReference>
<evidence type="ECO:0000256" key="1">
    <source>
        <dbReference type="SAM" id="Phobius"/>
    </source>
</evidence>
<reference evidence="2 3" key="2">
    <citation type="submission" date="2023-06" db="EMBL/GenBank/DDBJ databases">
        <authorList>
            <person name="Zeman M."/>
            <person name="Kubasova T."/>
            <person name="Jahodarova E."/>
            <person name="Nykrynova M."/>
            <person name="Rychlik I."/>
        </authorList>
    </citation>
    <scope>NUCLEOTIDE SEQUENCE [LARGE SCALE GENOMIC DNA]</scope>
    <source>
        <strain evidence="2 3">ET341</strain>
    </source>
</reference>
<feature type="transmembrane region" description="Helical" evidence="1">
    <location>
        <begin position="48"/>
        <end position="71"/>
    </location>
</feature>
<keyword evidence="1" id="KW-1133">Transmembrane helix</keyword>
<gene>
    <name evidence="2" type="ORF">QUV98_09810</name>
</gene>
<evidence type="ECO:0000313" key="2">
    <source>
        <dbReference type="EMBL" id="MDM8196609.1"/>
    </source>
</evidence>
<reference evidence="3" key="1">
    <citation type="submission" date="2023-06" db="EMBL/GenBank/DDBJ databases">
        <title>Identification and characterization of horizontal gene transfer across gut microbiota members of farm animals based on homology search.</title>
        <authorList>
            <person name="Zeman M."/>
            <person name="Kubasova T."/>
            <person name="Jahodarova E."/>
            <person name="Nykrynova M."/>
            <person name="Rychlik I."/>
        </authorList>
    </citation>
    <scope>NUCLEOTIDE SEQUENCE [LARGE SCALE GENOMIC DNA]</scope>
    <source>
        <strain evidence="3">ET341</strain>
    </source>
</reference>
<keyword evidence="1" id="KW-0812">Transmembrane</keyword>
<dbReference type="EMBL" id="JAUDCK010000042">
    <property type="protein sequence ID" value="MDM8196609.1"/>
    <property type="molecule type" value="Genomic_DNA"/>
</dbReference>
<proteinExistence type="predicted"/>